<accession>A0ABS4J5N0</accession>
<sequence length="765" mass="88643">MLPILIISTLLYRNTTSIMQDELRKSNEIYLTQTIENMEMIINQIGTVFQQTVLNGAIKDFEQFPRGSYYETLEGPYSDTDLRDLYTYMFSKSNVQWYLQILKKSNEFIHSVYFYDKAKHIYLTDETQYSMDNFFDDTWSLSTSGIHSYPLINELRDARQRDGTIKQVIPVVYMSPVLGNYIVINLDAEKVYSTIFAKYIRGDNYAFFVRSNSGKLMFYDRQYPVNEAMINDPEFQVHIADLQQNSFEAEILGKQRLITNATSELLGWTFISATAVDQIYESVNNIKNLILLSSLLLIAATGVLVFLTSRHIYYPIQHLLSFIKNKEIAIKDSNPGQKTIGEFKIIRNSLEEAYENQTKLQIRLKESLPANQKMFIHSLLRPNHFTHEEMVERLRYLEIPIAQEELALMVVTVQTDGSGEIDVELSKMNKLHIEDMLEGIIPKERSRIVMELIEDQFVVIMNIEATHMTEIFELADRIVLDTQQLPGIHCTIGIGNHCTAIGDLQRAYEEAKEAQRYRMLSGNSDIIYIRDVTLDQIALLDYPKDKEIALNNYLINGETELAQGMFGEFVKHLQKQNTKVDFRQMQQAFIRLLGSLLETSSALKLDIEKTWYRKENLFEVLLQKNELGDIKAWFEGIIDDFTAYVGRAYTEKNNKYVTQAIRLLEVEFSRNISLTSIADQLQLSPSYFSRIFKEYTGQSFSEYVTALRIEHGKKLLVDSDMRIMDIGERIGYHKTNYFSKVFKESTGLTPGEYRKMHGIQQTPSE</sequence>
<keyword evidence="6" id="KW-1185">Reference proteome</keyword>
<name>A0ABS4J5N0_9BACL</name>
<dbReference type="InterPro" id="IPR009057">
    <property type="entry name" value="Homeodomain-like_sf"/>
</dbReference>
<dbReference type="PANTHER" id="PTHR43280">
    <property type="entry name" value="ARAC-FAMILY TRANSCRIPTIONAL REGULATOR"/>
    <property type="match status" value="1"/>
</dbReference>
<dbReference type="InterPro" id="IPR018060">
    <property type="entry name" value="HTH_AraC"/>
</dbReference>
<evidence type="ECO:0000313" key="6">
    <source>
        <dbReference type="Proteomes" id="UP001519287"/>
    </source>
</evidence>
<dbReference type="Pfam" id="PF12833">
    <property type="entry name" value="HTH_18"/>
    <property type="match status" value="1"/>
</dbReference>
<keyword evidence="2" id="KW-0238">DNA-binding</keyword>
<comment type="caution">
    <text evidence="5">The sequence shown here is derived from an EMBL/GenBank/DDBJ whole genome shotgun (WGS) entry which is preliminary data.</text>
</comment>
<evidence type="ECO:0000256" key="2">
    <source>
        <dbReference type="ARBA" id="ARBA00023125"/>
    </source>
</evidence>
<proteinExistence type="predicted"/>
<dbReference type="InterPro" id="IPR018062">
    <property type="entry name" value="HTH_AraC-typ_CS"/>
</dbReference>
<evidence type="ECO:0000256" key="1">
    <source>
        <dbReference type="ARBA" id="ARBA00023015"/>
    </source>
</evidence>
<dbReference type="PRINTS" id="PR00032">
    <property type="entry name" value="HTHARAC"/>
</dbReference>
<feature type="domain" description="HTH araC/xylS-type" evidence="4">
    <location>
        <begin position="658"/>
        <end position="756"/>
    </location>
</feature>
<dbReference type="InterPro" id="IPR020449">
    <property type="entry name" value="Tscrpt_reg_AraC-type_HTH"/>
</dbReference>
<organism evidence="5 6">
    <name type="scientific">Paenibacillus eucommiae</name>
    <dbReference type="NCBI Taxonomy" id="1355755"/>
    <lineage>
        <taxon>Bacteria</taxon>
        <taxon>Bacillati</taxon>
        <taxon>Bacillota</taxon>
        <taxon>Bacilli</taxon>
        <taxon>Bacillales</taxon>
        <taxon>Paenibacillaceae</taxon>
        <taxon>Paenibacillus</taxon>
    </lineage>
</organism>
<dbReference type="PROSITE" id="PS01124">
    <property type="entry name" value="HTH_ARAC_FAMILY_2"/>
    <property type="match status" value="1"/>
</dbReference>
<reference evidence="5 6" key="1">
    <citation type="submission" date="2021-03" db="EMBL/GenBank/DDBJ databases">
        <title>Genomic Encyclopedia of Type Strains, Phase IV (KMG-IV): sequencing the most valuable type-strain genomes for metagenomic binning, comparative biology and taxonomic classification.</title>
        <authorList>
            <person name="Goeker M."/>
        </authorList>
    </citation>
    <scope>NUCLEOTIDE SEQUENCE [LARGE SCALE GENOMIC DNA]</scope>
    <source>
        <strain evidence="5 6">DSM 26048</strain>
    </source>
</reference>
<dbReference type="Pfam" id="PF17853">
    <property type="entry name" value="GGDEF_2"/>
    <property type="match status" value="1"/>
</dbReference>
<dbReference type="Proteomes" id="UP001519287">
    <property type="component" value="Unassembled WGS sequence"/>
</dbReference>
<keyword evidence="1" id="KW-0805">Transcription regulation</keyword>
<gene>
    <name evidence="5" type="ORF">J2Z66_006796</name>
</gene>
<dbReference type="SUPFAM" id="SSF46689">
    <property type="entry name" value="Homeodomain-like"/>
    <property type="match status" value="2"/>
</dbReference>
<dbReference type="PROSITE" id="PS00041">
    <property type="entry name" value="HTH_ARAC_FAMILY_1"/>
    <property type="match status" value="1"/>
</dbReference>
<protein>
    <submittedName>
        <fullName evidence="5">AraC-like DNA-binding protein</fullName>
    </submittedName>
</protein>
<dbReference type="Gene3D" id="1.10.10.60">
    <property type="entry name" value="Homeodomain-like"/>
    <property type="match status" value="2"/>
</dbReference>
<evidence type="ECO:0000259" key="4">
    <source>
        <dbReference type="PROSITE" id="PS01124"/>
    </source>
</evidence>
<dbReference type="SMART" id="SM00342">
    <property type="entry name" value="HTH_ARAC"/>
    <property type="match status" value="1"/>
</dbReference>
<evidence type="ECO:0000313" key="5">
    <source>
        <dbReference type="EMBL" id="MBP1995154.1"/>
    </source>
</evidence>
<dbReference type="EMBL" id="JAGGLB010000031">
    <property type="protein sequence ID" value="MBP1995154.1"/>
    <property type="molecule type" value="Genomic_DNA"/>
</dbReference>
<keyword evidence="3" id="KW-0804">Transcription</keyword>
<evidence type="ECO:0000256" key="3">
    <source>
        <dbReference type="ARBA" id="ARBA00023163"/>
    </source>
</evidence>
<dbReference type="PANTHER" id="PTHR43280:SF28">
    <property type="entry name" value="HTH-TYPE TRANSCRIPTIONAL ACTIVATOR RHAS"/>
    <property type="match status" value="1"/>
</dbReference>
<dbReference type="InterPro" id="IPR041522">
    <property type="entry name" value="CdaR_GGDEF"/>
</dbReference>
<dbReference type="RefSeq" id="WP_209976970.1">
    <property type="nucleotide sequence ID" value="NZ_JAGGLB010000031.1"/>
</dbReference>